<dbReference type="Pfam" id="PF13661">
    <property type="entry name" value="2OG-FeII_Oxy_4"/>
    <property type="match status" value="1"/>
</dbReference>
<evidence type="ECO:0000313" key="16">
    <source>
        <dbReference type="Proteomes" id="UP001219567"/>
    </source>
</evidence>
<keyword evidence="4" id="KW-0479">Metal-binding</keyword>
<evidence type="ECO:0000313" key="15">
    <source>
        <dbReference type="EMBL" id="WFC97548.1"/>
    </source>
</evidence>
<dbReference type="GO" id="GO:0006449">
    <property type="term" value="P:regulation of translational termination"/>
    <property type="evidence" value="ECO:0007669"/>
    <property type="project" value="TreeGrafter"/>
</dbReference>
<feature type="compositionally biased region" description="Acidic residues" evidence="13">
    <location>
        <begin position="600"/>
        <end position="625"/>
    </location>
</feature>
<name>A0AAJ5YNH8_9BASI</name>
<dbReference type="GO" id="GO:0005737">
    <property type="term" value="C:cytoplasm"/>
    <property type="evidence" value="ECO:0007669"/>
    <property type="project" value="TreeGrafter"/>
</dbReference>
<comment type="subcellular location">
    <subcellularLocation>
        <location evidence="2">Nucleus</location>
    </subcellularLocation>
</comment>
<keyword evidence="6" id="KW-0223">Dioxygenase</keyword>
<proteinExistence type="inferred from homology"/>
<comment type="catalytic activity">
    <reaction evidence="10">
        <text>[ribosomal protein uS12]-L-proline + 2-oxoglutarate + O2 = [ribosomal protein uS12]-(3S)-3-hydroxy-L-proline + succinate + CO2</text>
        <dbReference type="Rhea" id="RHEA:54156"/>
        <dbReference type="Rhea" id="RHEA-COMP:13816"/>
        <dbReference type="Rhea" id="RHEA-COMP:13818"/>
        <dbReference type="ChEBI" id="CHEBI:15379"/>
        <dbReference type="ChEBI" id="CHEBI:16526"/>
        <dbReference type="ChEBI" id="CHEBI:16810"/>
        <dbReference type="ChEBI" id="CHEBI:30031"/>
        <dbReference type="ChEBI" id="CHEBI:50342"/>
        <dbReference type="ChEBI" id="CHEBI:85428"/>
    </reaction>
</comment>
<evidence type="ECO:0000256" key="3">
    <source>
        <dbReference type="ARBA" id="ARBA00007443"/>
    </source>
</evidence>
<feature type="domain" description="Prolyl 4-hydroxylase alpha subunit" evidence="14">
    <location>
        <begin position="31"/>
        <end position="225"/>
    </location>
</feature>
<dbReference type="GO" id="GO:0009896">
    <property type="term" value="P:positive regulation of catabolic process"/>
    <property type="evidence" value="ECO:0007669"/>
    <property type="project" value="UniProtKB-ARBA"/>
</dbReference>
<accession>A0AAJ5YNH8</accession>
<evidence type="ECO:0000256" key="11">
    <source>
        <dbReference type="ARBA" id="ARBA00051966"/>
    </source>
</evidence>
<evidence type="ECO:0000256" key="7">
    <source>
        <dbReference type="ARBA" id="ARBA00023002"/>
    </source>
</evidence>
<comment type="similarity">
    <text evidence="3">Belongs to the TPA1 family.</text>
</comment>
<dbReference type="InterPro" id="IPR039558">
    <property type="entry name" value="TPA1/OFD1_N"/>
</dbReference>
<dbReference type="InterPro" id="IPR043044">
    <property type="entry name" value="TPA1/Ofd1_C"/>
</dbReference>
<feature type="region of interest" description="Disordered" evidence="13">
    <location>
        <begin position="557"/>
        <end position="629"/>
    </location>
</feature>
<feature type="region of interest" description="Disordered" evidence="13">
    <location>
        <begin position="501"/>
        <end position="523"/>
    </location>
</feature>
<dbReference type="Gene3D" id="2.60.120.620">
    <property type="entry name" value="q2cbj1_9rhob like domain"/>
    <property type="match status" value="1"/>
</dbReference>
<dbReference type="InterPro" id="IPR006620">
    <property type="entry name" value="Pro_4_hyd_alph"/>
</dbReference>
<evidence type="ECO:0000259" key="14">
    <source>
        <dbReference type="SMART" id="SM00702"/>
    </source>
</evidence>
<dbReference type="PANTHER" id="PTHR12117">
    <property type="entry name" value="HISTONE ACETYLTRANSFERASE COMPLEX"/>
    <property type="match status" value="1"/>
</dbReference>
<dbReference type="InterPro" id="IPR019601">
    <property type="entry name" value="Oxoglutarate/Fe-dep_Oase_C"/>
</dbReference>
<dbReference type="FunFam" id="2.60.120.620:FF:000014">
    <property type="entry name" value="Prolyl 3,4-dihydroxylase TPA1"/>
    <property type="match status" value="1"/>
</dbReference>
<reference evidence="15 16" key="1">
    <citation type="submission" date="2023-03" db="EMBL/GenBank/DDBJ databases">
        <title>Mating type loci evolution in Malassezia.</title>
        <authorList>
            <person name="Coelho M.A."/>
        </authorList>
    </citation>
    <scope>NUCLEOTIDE SEQUENCE [LARGE SCALE GENOMIC DNA]</scope>
    <source>
        <strain evidence="15 16">CBS 9725</strain>
    </source>
</reference>
<dbReference type="GO" id="GO:0031418">
    <property type="term" value="F:L-ascorbic acid binding"/>
    <property type="evidence" value="ECO:0007669"/>
    <property type="project" value="UniProtKB-KW"/>
</dbReference>
<sequence length="681" mass="76487">MGDVAKSFRANVLTDAFIEQKHKEYEESKPYHHAVVDGLINDDLLRAARDEIMEELHFTEKETDIYKVNQTGDLANLDGLPEQEAKRLQAVLQVRNAIYSEEFRTWIQGVTGCGPLSAKKKDMSINDYRQGCHLLNHDDVISTRRVSYILYLPDSSQEWKPEWGGALELYPVKTAHVPEDIPSLKIPPRWNQYTLFAVQPGHSFHSVEEVVHPTNGRLSISGWFHRPQEGESGYSQEEEERELKAEKEFSSVANITSQKWLAPFEPYPETADPPLPGSSIPSEQLRFLAHFLNPAYLTAKTQSTLFEKFGDESHLLLSEFLRPDIAEALEKTLRKQDEQDGFVWWTESDEKKVTFDSVRIQPHSAGTMLSENPSEESKHWKLAGPPHRERFAMLENTCTPANAPTIDLARKESPMPPLTSKASEILECLTHVLFPSVAFRHFIANVTQLIPLAGRPIRSRRFRPGIDYTLARSDDEAVLDLTLTLTPDVIANAKKVMRQTAKPKGLAGKRARTAPGMPGKGILSKTDVSKLESMWDAGDIGGWECYLAPHEGEEDPAVYHSAQSRRANDRTQEDMQDSSDQESEAMTSSASGNVGMKQDDDQDGENEDEDEDEDEEMDDDDDDDGALLNVTPSYNTLLMVLRDEGVMRFVKYLSASAGGSRWDISAEFTAGAAEIEEEESS</sequence>
<protein>
    <recommendedName>
        <fullName evidence="12">uS12 prolyl 3,4-dihydroxylase</fullName>
    </recommendedName>
</protein>
<evidence type="ECO:0000256" key="9">
    <source>
        <dbReference type="ARBA" id="ARBA00023242"/>
    </source>
</evidence>
<dbReference type="Pfam" id="PF10637">
    <property type="entry name" value="Ofd1_CTDD"/>
    <property type="match status" value="1"/>
</dbReference>
<keyword evidence="7" id="KW-0560">Oxidoreductase</keyword>
<keyword evidence="8" id="KW-0408">Iron</keyword>
<comment type="cofactor">
    <cofactor evidence="1">
        <name>L-ascorbate</name>
        <dbReference type="ChEBI" id="CHEBI:38290"/>
    </cofactor>
</comment>
<dbReference type="AlphaFoldDB" id="A0AAJ5YNH8"/>
<keyword evidence="5" id="KW-0847">Vitamin C</keyword>
<keyword evidence="9" id="KW-0539">Nucleus</keyword>
<dbReference type="EMBL" id="CP119943">
    <property type="protein sequence ID" value="WFC97548.1"/>
    <property type="molecule type" value="Genomic_DNA"/>
</dbReference>
<dbReference type="Proteomes" id="UP001219567">
    <property type="component" value="Chromosome 1"/>
</dbReference>
<evidence type="ECO:0000256" key="6">
    <source>
        <dbReference type="ARBA" id="ARBA00022964"/>
    </source>
</evidence>
<gene>
    <name evidence="15" type="primary">NUA3</name>
    <name evidence="15" type="ORF">MYAM1_000262</name>
</gene>
<evidence type="ECO:0000256" key="10">
    <source>
        <dbReference type="ARBA" id="ARBA00047444"/>
    </source>
</evidence>
<evidence type="ECO:0000256" key="12">
    <source>
        <dbReference type="ARBA" id="ARBA00081607"/>
    </source>
</evidence>
<dbReference type="GO" id="GO:0010604">
    <property type="term" value="P:positive regulation of macromolecule metabolic process"/>
    <property type="evidence" value="ECO:0007669"/>
    <property type="project" value="UniProtKB-ARBA"/>
</dbReference>
<dbReference type="InterPro" id="IPR051842">
    <property type="entry name" value="uS12_prolyl_hydroxylase"/>
</dbReference>
<dbReference type="GO" id="GO:0031543">
    <property type="term" value="F:peptidyl-proline dioxygenase activity"/>
    <property type="evidence" value="ECO:0007669"/>
    <property type="project" value="UniProtKB-ARBA"/>
</dbReference>
<evidence type="ECO:0000256" key="5">
    <source>
        <dbReference type="ARBA" id="ARBA00022896"/>
    </source>
</evidence>
<dbReference type="GO" id="GO:0005506">
    <property type="term" value="F:iron ion binding"/>
    <property type="evidence" value="ECO:0007669"/>
    <property type="project" value="InterPro"/>
</dbReference>
<dbReference type="SMART" id="SM00702">
    <property type="entry name" value="P4Hc"/>
    <property type="match status" value="1"/>
</dbReference>
<dbReference type="Gene3D" id="3.60.130.20">
    <property type="entry name" value="Oxoglutarate/iron-dependent oxygenase, C-terminal degradation domain"/>
    <property type="match status" value="1"/>
</dbReference>
<feature type="compositionally biased region" description="Acidic residues" evidence="13">
    <location>
        <begin position="574"/>
        <end position="583"/>
    </location>
</feature>
<dbReference type="PANTHER" id="PTHR12117:SF0">
    <property type="entry name" value="PROLYL 3-HYDROXYLASE OGFOD1"/>
    <property type="match status" value="1"/>
</dbReference>
<dbReference type="GO" id="GO:0005634">
    <property type="term" value="C:nucleus"/>
    <property type="evidence" value="ECO:0007669"/>
    <property type="project" value="UniProtKB-SubCell"/>
</dbReference>
<evidence type="ECO:0000256" key="8">
    <source>
        <dbReference type="ARBA" id="ARBA00023004"/>
    </source>
</evidence>
<evidence type="ECO:0000256" key="2">
    <source>
        <dbReference type="ARBA" id="ARBA00004123"/>
    </source>
</evidence>
<evidence type="ECO:0000256" key="13">
    <source>
        <dbReference type="SAM" id="MobiDB-lite"/>
    </source>
</evidence>
<evidence type="ECO:0000256" key="1">
    <source>
        <dbReference type="ARBA" id="ARBA00001961"/>
    </source>
</evidence>
<organism evidence="15 16">
    <name type="scientific">Malassezia yamatoensis</name>
    <dbReference type="NCBI Taxonomy" id="253288"/>
    <lineage>
        <taxon>Eukaryota</taxon>
        <taxon>Fungi</taxon>
        <taxon>Dikarya</taxon>
        <taxon>Basidiomycota</taxon>
        <taxon>Ustilaginomycotina</taxon>
        <taxon>Malasseziomycetes</taxon>
        <taxon>Malasseziales</taxon>
        <taxon>Malasseziaceae</taxon>
        <taxon>Malassezia</taxon>
    </lineage>
</organism>
<keyword evidence="16" id="KW-1185">Reference proteome</keyword>
<evidence type="ECO:0000256" key="4">
    <source>
        <dbReference type="ARBA" id="ARBA00022723"/>
    </source>
</evidence>
<comment type="catalytic activity">
    <reaction evidence="11">
        <text>[ribosomal protein uS12]-(3S)-3-hydroxy-L-proline + 2-oxoglutarate + O2 = [ribosomal protein uS12]-(3S)-3,4-dihydroxy-L-proline + succinate + CO2</text>
        <dbReference type="Rhea" id="RHEA:54160"/>
        <dbReference type="Rhea" id="RHEA-COMP:13817"/>
        <dbReference type="Rhea" id="RHEA-COMP:13818"/>
        <dbReference type="ChEBI" id="CHEBI:15379"/>
        <dbReference type="ChEBI" id="CHEBI:16526"/>
        <dbReference type="ChEBI" id="CHEBI:16810"/>
        <dbReference type="ChEBI" id="CHEBI:30031"/>
        <dbReference type="ChEBI" id="CHEBI:85428"/>
        <dbReference type="ChEBI" id="CHEBI:138052"/>
    </reaction>
</comment>